<dbReference type="STRING" id="33936.AZI98_04570"/>
<evidence type="ECO:0000313" key="2">
    <source>
        <dbReference type="Proteomes" id="UP000076476"/>
    </source>
</evidence>
<dbReference type="Proteomes" id="UP000076476">
    <property type="component" value="Unassembled WGS sequence"/>
</dbReference>
<dbReference type="RefSeq" id="WP_063387118.1">
    <property type="nucleotide sequence ID" value="NZ_LWBR01000013.1"/>
</dbReference>
<reference evidence="1 2" key="1">
    <citation type="submission" date="2016-04" db="EMBL/GenBank/DDBJ databases">
        <title>Draft genome sequence of Aeribacillus pallidus 8m3 from petroleum reservoir.</title>
        <authorList>
            <person name="Poltaraus A.B."/>
            <person name="Nazina T.N."/>
            <person name="Tourova T.P."/>
            <person name="Malakho S.M."/>
            <person name="Korshunova A.V."/>
            <person name="Sokolova D.S."/>
        </authorList>
    </citation>
    <scope>NUCLEOTIDE SEQUENCE [LARGE SCALE GENOMIC DNA]</scope>
    <source>
        <strain evidence="1 2">8m3</strain>
    </source>
</reference>
<protein>
    <recommendedName>
        <fullName evidence="3">Pilus assembly protein PilM</fullName>
    </recommendedName>
</protein>
<dbReference type="EMBL" id="LWBR01000013">
    <property type="protein sequence ID" value="KZN96859.1"/>
    <property type="molecule type" value="Genomic_DNA"/>
</dbReference>
<accession>A0A165Y9D5</accession>
<dbReference type="OrthoDB" id="2690797at2"/>
<dbReference type="AlphaFoldDB" id="A0A165Y9D5"/>
<keyword evidence="2" id="KW-1185">Reference proteome</keyword>
<comment type="caution">
    <text evidence="1">The sequence shown here is derived from an EMBL/GenBank/DDBJ whole genome shotgun (WGS) entry which is preliminary data.</text>
</comment>
<dbReference type="Gene3D" id="3.30.1490.300">
    <property type="match status" value="1"/>
</dbReference>
<dbReference type="InterPro" id="IPR005883">
    <property type="entry name" value="PilM"/>
</dbReference>
<name>A0A165Y9D5_9BACI</name>
<gene>
    <name evidence="1" type="ORF">AZI98_04570</name>
</gene>
<evidence type="ECO:0000313" key="1">
    <source>
        <dbReference type="EMBL" id="KZN96859.1"/>
    </source>
</evidence>
<proteinExistence type="predicted"/>
<sequence>MLTFLSAKKTINLVIDDYALRMVDHSGGNLTNIKHFKEKSIPNGLLEHGRILDEMEFYHFMKETVKEWGIKRRNVQFYAPDSLVIMRKVKFPAHLKDKDINGHFIMELGHTLYLPFDNPIFDVSPLPGKADTQTEREGLLFAVPEDEMRKYTEILIDAGLKPVAADIRSIGVYRYFQYTYMTKNTDEAYLFLELNLNSIMISIFSEDQPEFLRFQDLDIQMNDWTSYQNDEGLLTWTYHGDEAQFLGLIDDQIMELERMMNFYRYSIHKGQKAVSQIMLLGDFPNLDLIRKKIESQFQIPVTILDAYLSPEKMDKVPRHFIPALGLALKGGS</sequence>
<dbReference type="Pfam" id="PF11104">
    <property type="entry name" value="PilM_2"/>
    <property type="match status" value="1"/>
</dbReference>
<dbReference type="Gene3D" id="3.30.420.40">
    <property type="match status" value="2"/>
</dbReference>
<evidence type="ECO:0008006" key="3">
    <source>
        <dbReference type="Google" id="ProtNLM"/>
    </source>
</evidence>
<organism evidence="1 2">
    <name type="scientific">Aeribacillus pallidus</name>
    <dbReference type="NCBI Taxonomy" id="33936"/>
    <lineage>
        <taxon>Bacteria</taxon>
        <taxon>Bacillati</taxon>
        <taxon>Bacillota</taxon>
        <taxon>Bacilli</taxon>
        <taxon>Bacillales</taxon>
        <taxon>Bacillaceae</taxon>
        <taxon>Aeribacillus</taxon>
    </lineage>
</organism>